<evidence type="ECO:0000256" key="4">
    <source>
        <dbReference type="ARBA" id="ARBA00023163"/>
    </source>
</evidence>
<protein>
    <submittedName>
        <fullName evidence="6">LysR family transcriptional regulator, chromosome initiation inhibitor</fullName>
    </submittedName>
</protein>
<dbReference type="PROSITE" id="PS50931">
    <property type="entry name" value="HTH_LYSR"/>
    <property type="match status" value="1"/>
</dbReference>
<evidence type="ECO:0000256" key="2">
    <source>
        <dbReference type="ARBA" id="ARBA00023015"/>
    </source>
</evidence>
<dbReference type="Gene3D" id="3.40.190.290">
    <property type="match status" value="1"/>
</dbReference>
<evidence type="ECO:0000313" key="6">
    <source>
        <dbReference type="EMBL" id="SFK07544.1"/>
    </source>
</evidence>
<evidence type="ECO:0000256" key="1">
    <source>
        <dbReference type="ARBA" id="ARBA00009437"/>
    </source>
</evidence>
<name>A0A1I3WIM4_9RHOB</name>
<organism evidence="6 7">
    <name type="scientific">Celeribacter neptunius</name>
    <dbReference type="NCBI Taxonomy" id="588602"/>
    <lineage>
        <taxon>Bacteria</taxon>
        <taxon>Pseudomonadati</taxon>
        <taxon>Pseudomonadota</taxon>
        <taxon>Alphaproteobacteria</taxon>
        <taxon>Rhodobacterales</taxon>
        <taxon>Roseobacteraceae</taxon>
        <taxon>Celeribacter</taxon>
    </lineage>
</organism>
<keyword evidence="3" id="KW-0238">DNA-binding</keyword>
<dbReference type="Proteomes" id="UP000199630">
    <property type="component" value="Unassembled WGS sequence"/>
</dbReference>
<dbReference type="InterPro" id="IPR000847">
    <property type="entry name" value="LysR_HTH_N"/>
</dbReference>
<dbReference type="InterPro" id="IPR036388">
    <property type="entry name" value="WH-like_DNA-bd_sf"/>
</dbReference>
<reference evidence="7" key="1">
    <citation type="submission" date="2016-10" db="EMBL/GenBank/DDBJ databases">
        <authorList>
            <person name="Varghese N."/>
            <person name="Submissions S."/>
        </authorList>
    </citation>
    <scope>NUCLEOTIDE SEQUENCE [LARGE SCALE GENOMIC DNA]</scope>
    <source>
        <strain evidence="7">DSM 26471</strain>
    </source>
</reference>
<comment type="similarity">
    <text evidence="1">Belongs to the LysR transcriptional regulatory family.</text>
</comment>
<keyword evidence="7" id="KW-1185">Reference proteome</keyword>
<dbReference type="NCBIfam" id="NF002964">
    <property type="entry name" value="PRK03635.1"/>
    <property type="match status" value="1"/>
</dbReference>
<keyword evidence="4" id="KW-0804">Transcription</keyword>
<dbReference type="Pfam" id="PF00126">
    <property type="entry name" value="HTH_1"/>
    <property type="match status" value="1"/>
</dbReference>
<dbReference type="GO" id="GO:0003700">
    <property type="term" value="F:DNA-binding transcription factor activity"/>
    <property type="evidence" value="ECO:0007669"/>
    <property type="project" value="InterPro"/>
</dbReference>
<dbReference type="InterPro" id="IPR005119">
    <property type="entry name" value="LysR_subst-bd"/>
</dbReference>
<dbReference type="STRING" id="588602.SAMN04487991_3784"/>
<dbReference type="EMBL" id="FORH01000008">
    <property type="protein sequence ID" value="SFK07544.1"/>
    <property type="molecule type" value="Genomic_DNA"/>
</dbReference>
<dbReference type="OrthoDB" id="3252676at2"/>
<proteinExistence type="inferred from homology"/>
<dbReference type="InterPro" id="IPR017685">
    <property type="entry name" value="ArgP"/>
</dbReference>
<dbReference type="NCBIfam" id="TIGR03298">
    <property type="entry name" value="argP"/>
    <property type="match status" value="1"/>
</dbReference>
<dbReference type="AlphaFoldDB" id="A0A1I3WIM4"/>
<dbReference type="SUPFAM" id="SSF53850">
    <property type="entry name" value="Periplasmic binding protein-like II"/>
    <property type="match status" value="1"/>
</dbReference>
<dbReference type="InterPro" id="IPR050176">
    <property type="entry name" value="LTTR"/>
</dbReference>
<evidence type="ECO:0000313" key="7">
    <source>
        <dbReference type="Proteomes" id="UP000199630"/>
    </source>
</evidence>
<dbReference type="GO" id="GO:0003677">
    <property type="term" value="F:DNA binding"/>
    <property type="evidence" value="ECO:0007669"/>
    <property type="project" value="UniProtKB-KW"/>
</dbReference>
<gene>
    <name evidence="6" type="ORF">SAMN04487991_3784</name>
</gene>
<evidence type="ECO:0000259" key="5">
    <source>
        <dbReference type="PROSITE" id="PS50931"/>
    </source>
</evidence>
<dbReference type="InterPro" id="IPR036390">
    <property type="entry name" value="WH_DNA-bd_sf"/>
</dbReference>
<dbReference type="SUPFAM" id="SSF46785">
    <property type="entry name" value="Winged helix' DNA-binding domain"/>
    <property type="match status" value="1"/>
</dbReference>
<feature type="domain" description="HTH lysR-type" evidence="5">
    <location>
        <begin position="5"/>
        <end position="61"/>
    </location>
</feature>
<sequence>MLNSNDYPALAALAAVLQTGSFDAAAHRLAVTPSAVSQRIKALEERMGTPLVLRGTPCRGTETGTRLARHMQEIGLLERQLAKDLGQDLGDEVGEAVPVPLAVNADTLATWFTPAMADLPGLLFQLQIDDQDHSADWLKRGEVMAAVSARDTAVPGCDIHPLGALRYLPVASPGFLARHFPEGVTAETLSRAPSLVYDEKDRLQDNWVRQLTGQRIALPSHRIPSTQGFVDAALSGLGWGLNPLSLLAPHLAAGRLVALAEAPVDIALYWHVSRLSAPMLAPLTEAVRRVAKAQLVQG</sequence>
<dbReference type="PANTHER" id="PTHR30579:SF2">
    <property type="entry name" value="HTH-TYPE TRANSCRIPTIONAL REGULATOR ARGP"/>
    <property type="match status" value="1"/>
</dbReference>
<dbReference type="PANTHER" id="PTHR30579">
    <property type="entry name" value="TRANSCRIPTIONAL REGULATOR"/>
    <property type="match status" value="1"/>
</dbReference>
<evidence type="ECO:0000256" key="3">
    <source>
        <dbReference type="ARBA" id="ARBA00023125"/>
    </source>
</evidence>
<dbReference type="Gene3D" id="1.10.10.10">
    <property type="entry name" value="Winged helix-like DNA-binding domain superfamily/Winged helix DNA-binding domain"/>
    <property type="match status" value="1"/>
</dbReference>
<accession>A0A1I3WIM4</accession>
<dbReference type="Pfam" id="PF03466">
    <property type="entry name" value="LysR_substrate"/>
    <property type="match status" value="1"/>
</dbReference>
<keyword evidence="2" id="KW-0805">Transcription regulation</keyword>
<dbReference type="NCBIfam" id="NF009888">
    <property type="entry name" value="PRK13348.1"/>
    <property type="match status" value="1"/>
</dbReference>
<dbReference type="RefSeq" id="WP_090062374.1">
    <property type="nucleotide sequence ID" value="NZ_FORH01000008.1"/>
</dbReference>